<protein>
    <submittedName>
        <fullName evidence="8">Acylase</fullName>
    </submittedName>
</protein>
<dbReference type="Gene3D" id="3.60.20.10">
    <property type="entry name" value="Glutamine Phosphoribosylpyrophosphate, subunit 1, domain 1"/>
    <property type="match status" value="1"/>
</dbReference>
<dbReference type="PANTHER" id="PTHR34218:SF3">
    <property type="entry name" value="ACYL-HOMOSERINE LACTONE ACYLASE PVDQ"/>
    <property type="match status" value="1"/>
</dbReference>
<reference evidence="9" key="1">
    <citation type="submission" date="2017-05" db="EMBL/GenBank/DDBJ databases">
        <authorList>
            <person name="Ray J."/>
            <person name="Price M."/>
            <person name="Deutschbauer A."/>
        </authorList>
    </citation>
    <scope>NUCLEOTIDE SEQUENCE [LARGE SCALE GENOMIC DNA]</scope>
    <source>
        <strain evidence="9">DSM 19842</strain>
    </source>
</reference>
<comment type="similarity">
    <text evidence="1">Belongs to the peptidase S45 family.</text>
</comment>
<feature type="active site" description="Nucleophile" evidence="5">
    <location>
        <position position="208"/>
    </location>
</feature>
<dbReference type="InterPro" id="IPR014395">
    <property type="entry name" value="Pen/GL7ACA/AHL_acylase"/>
</dbReference>
<dbReference type="PANTHER" id="PTHR34218">
    <property type="entry name" value="PEPTIDASE S45 PENICILLIN AMIDASE"/>
    <property type="match status" value="1"/>
</dbReference>
<comment type="cofactor">
    <cofactor evidence="6">
        <name>Ca(2+)</name>
        <dbReference type="ChEBI" id="CHEBI:29108"/>
    </cofactor>
    <text evidence="6">Binds 1 Ca(2+) ion per dimer.</text>
</comment>
<dbReference type="SUPFAM" id="SSF56235">
    <property type="entry name" value="N-terminal nucleophile aminohydrolases (Ntn hydrolases)"/>
    <property type="match status" value="1"/>
</dbReference>
<dbReference type="STRING" id="709015.GCA_000472485_00702"/>
<organism evidence="8 9">
    <name type="scientific">Pontibacter actiniarum</name>
    <dbReference type="NCBI Taxonomy" id="323450"/>
    <lineage>
        <taxon>Bacteria</taxon>
        <taxon>Pseudomonadati</taxon>
        <taxon>Bacteroidota</taxon>
        <taxon>Cytophagia</taxon>
        <taxon>Cytophagales</taxon>
        <taxon>Hymenobacteraceae</taxon>
        <taxon>Pontibacter</taxon>
    </lineage>
</organism>
<keyword evidence="6" id="KW-0479">Metal-binding</keyword>
<dbReference type="Pfam" id="PF01804">
    <property type="entry name" value="Penicil_amidase"/>
    <property type="match status" value="1"/>
</dbReference>
<keyword evidence="4" id="KW-0865">Zymogen</keyword>
<proteinExistence type="inferred from homology"/>
<dbReference type="EMBL" id="CP021235">
    <property type="protein sequence ID" value="ARS34591.1"/>
    <property type="molecule type" value="Genomic_DNA"/>
</dbReference>
<dbReference type="Gene3D" id="2.30.120.10">
    <property type="match status" value="1"/>
</dbReference>
<dbReference type="Gene3D" id="1.10.439.10">
    <property type="entry name" value="Penicillin Amidohydrolase, domain 1"/>
    <property type="match status" value="1"/>
</dbReference>
<keyword evidence="6" id="KW-0106">Calcium</keyword>
<evidence type="ECO:0000256" key="6">
    <source>
        <dbReference type="PIRSR" id="PIRSR001227-2"/>
    </source>
</evidence>
<evidence type="ECO:0000256" key="3">
    <source>
        <dbReference type="ARBA" id="ARBA00022801"/>
    </source>
</evidence>
<dbReference type="InterPro" id="IPR023343">
    <property type="entry name" value="Penicillin_amidase_dom1"/>
</dbReference>
<dbReference type="GO" id="GO:0046872">
    <property type="term" value="F:metal ion binding"/>
    <property type="evidence" value="ECO:0007669"/>
    <property type="project" value="UniProtKB-KW"/>
</dbReference>
<dbReference type="RefSeq" id="WP_025604655.1">
    <property type="nucleotide sequence ID" value="NZ_CP021235.1"/>
</dbReference>
<dbReference type="InterPro" id="IPR002692">
    <property type="entry name" value="S45"/>
</dbReference>
<dbReference type="AlphaFoldDB" id="A0A1X9YP26"/>
<keyword evidence="2 7" id="KW-0732">Signal</keyword>
<dbReference type="KEGG" id="pact:CA264_03545"/>
<accession>A0A1X9YP26</accession>
<evidence type="ECO:0000313" key="8">
    <source>
        <dbReference type="EMBL" id="ARS34591.1"/>
    </source>
</evidence>
<dbReference type="InterPro" id="IPR029055">
    <property type="entry name" value="Ntn_hydrolases_N"/>
</dbReference>
<feature type="binding site" evidence="6">
    <location>
        <position position="281"/>
    </location>
    <ligand>
        <name>Ca(2+)</name>
        <dbReference type="ChEBI" id="CHEBI:29108"/>
    </ligand>
</feature>
<dbReference type="Gene3D" id="1.10.1400.10">
    <property type="match status" value="1"/>
</dbReference>
<evidence type="ECO:0000256" key="4">
    <source>
        <dbReference type="ARBA" id="ARBA00023145"/>
    </source>
</evidence>
<dbReference type="InterPro" id="IPR043147">
    <property type="entry name" value="Penicillin_amidase_A-knob"/>
</dbReference>
<dbReference type="OrthoDB" id="9759796at2"/>
<keyword evidence="3" id="KW-0378">Hydrolase</keyword>
<keyword evidence="9" id="KW-1185">Reference proteome</keyword>
<sequence length="734" mass="82845">MRYTLKPQLLLLLLFLNFSSCAVKEQADSKTEVATWEEQAARVTIMRDNFGVPHVYGKTDADAVFGLLYAQCEDDFNRVERNYLWATGRLAEVEGEEMLYSDLRARLYMTEAEAKAQYEQSPEWLKKLCQAFADGINYYLHTHPEVKPKLLTRFEPWMPMYFSEGSIGGDIESVSTKGIKAFYGEDKSLGMNSYGLVKPGILEEPKGSNGFAIAGKHTASGDAMLLINPHTSFFFRGEVHAVSEEGLNAYGAVTWGQFFVYQGFNEKTGWMHTSAYADVIDEFEETIVKQDGKLFYKYGEELRPVTTGKVTLAYKDGGELKQKTFTTYRTHHGPITHKNGDKWVATALMWKPVDALVQSYTRTKKSNLKEFNEMMQLRTNSSNATVYADAEGNIAYYHGNFFPKRDTSFDYSKPVDGSNPKTDWNGLHPLEETIRLINPANGWIQNCNSTPFTAAAEYSPKKEDYPVYMAPSPENFRGVHAVRLLQKADNLTLDKLIELAYDPYLPGFEVLLPGLVKAYDTQKPNDPKLKQAINELRNWNYAVSKESVAMSLAHFYATNALRNGSAPKGLNLMERFDYYTNTAPEAERLKIFSETITQLENDFGQWNTPWGEINRYQRLTGDIQQPFNDAVPSIPVGMASGNWGALASFGANTYNTKRLYGTSGNSFVAVVEFGDKVKAKTMLAGGQSGNPASPHFDDQAQRYADRQFKDVAYYREDVEKRAKATYHPGQKVSW</sequence>
<feature type="binding site" evidence="6">
    <location>
        <position position="278"/>
    </location>
    <ligand>
        <name>Ca(2+)</name>
        <dbReference type="ChEBI" id="CHEBI:29108"/>
    </ligand>
</feature>
<dbReference type="GO" id="GO:0016811">
    <property type="term" value="F:hydrolase activity, acting on carbon-nitrogen (but not peptide) bonds, in linear amides"/>
    <property type="evidence" value="ECO:0007669"/>
    <property type="project" value="InterPro"/>
</dbReference>
<dbReference type="InterPro" id="IPR043146">
    <property type="entry name" value="Penicillin_amidase_N_B-knob"/>
</dbReference>
<name>A0A1X9YP26_9BACT</name>
<dbReference type="PIRSF" id="PIRSF001227">
    <property type="entry name" value="Pen_acylase"/>
    <property type="match status" value="1"/>
</dbReference>
<gene>
    <name evidence="8" type="ORF">CA264_03545</name>
</gene>
<evidence type="ECO:0000256" key="2">
    <source>
        <dbReference type="ARBA" id="ARBA00022729"/>
    </source>
</evidence>
<evidence type="ECO:0000313" key="9">
    <source>
        <dbReference type="Proteomes" id="UP000266292"/>
    </source>
</evidence>
<evidence type="ECO:0000256" key="1">
    <source>
        <dbReference type="ARBA" id="ARBA00006586"/>
    </source>
</evidence>
<evidence type="ECO:0000256" key="7">
    <source>
        <dbReference type="SAM" id="SignalP"/>
    </source>
</evidence>
<feature type="chain" id="PRO_5011007201" evidence="7">
    <location>
        <begin position="23"/>
        <end position="734"/>
    </location>
</feature>
<evidence type="ECO:0000256" key="5">
    <source>
        <dbReference type="PIRSR" id="PIRSR001227-1"/>
    </source>
</evidence>
<dbReference type="Proteomes" id="UP000266292">
    <property type="component" value="Chromosome"/>
</dbReference>
<dbReference type="GO" id="GO:0017000">
    <property type="term" value="P:antibiotic biosynthetic process"/>
    <property type="evidence" value="ECO:0007669"/>
    <property type="project" value="InterPro"/>
</dbReference>
<dbReference type="CDD" id="cd01936">
    <property type="entry name" value="Ntn_CA"/>
    <property type="match status" value="1"/>
</dbReference>
<feature type="signal peptide" evidence="7">
    <location>
        <begin position="1"/>
        <end position="22"/>
    </location>
</feature>